<organism evidence="2 3">
    <name type="scientific">Candidatus Endobugula sertula</name>
    <name type="common">Bugula neritina bacterial symbiont</name>
    <dbReference type="NCBI Taxonomy" id="62101"/>
    <lineage>
        <taxon>Bacteria</taxon>
        <taxon>Pseudomonadati</taxon>
        <taxon>Pseudomonadota</taxon>
        <taxon>Gammaproteobacteria</taxon>
        <taxon>Cellvibrionales</taxon>
        <taxon>Cellvibrionaceae</taxon>
        <taxon>Candidatus Endobugula</taxon>
    </lineage>
</organism>
<name>A0A1D2QQT2_9GAMM</name>
<dbReference type="EMBL" id="MDLC01000018">
    <property type="protein sequence ID" value="ODS23893.1"/>
    <property type="molecule type" value="Genomic_DNA"/>
</dbReference>
<dbReference type="Proteomes" id="UP000242502">
    <property type="component" value="Unassembled WGS sequence"/>
</dbReference>
<feature type="domain" description="DUF4372" evidence="1">
    <location>
        <begin position="1"/>
        <end position="31"/>
    </location>
</feature>
<gene>
    <name evidence="2" type="ORF">AB835_06590</name>
</gene>
<accession>A0A1D2QQT2</accession>
<protein>
    <recommendedName>
        <fullName evidence="1">DUF4372 domain-containing protein</fullName>
    </recommendedName>
</protein>
<evidence type="ECO:0000313" key="2">
    <source>
        <dbReference type="EMBL" id="ODS23893.1"/>
    </source>
</evidence>
<reference evidence="2 3" key="1">
    <citation type="journal article" date="2016" name="Appl. Environ. Microbiol.">
        <title>Lack of Overt Genome Reduction in the Bryostatin-Producing Bryozoan Symbiont "Candidatus Endobugula sertula".</title>
        <authorList>
            <person name="Miller I.J."/>
            <person name="Vanee N."/>
            <person name="Fong S.S."/>
            <person name="Lim-Fong G.E."/>
            <person name="Kwan J.C."/>
        </authorList>
    </citation>
    <scope>NUCLEOTIDE SEQUENCE [LARGE SCALE GENOMIC DNA]</scope>
    <source>
        <strain evidence="2">AB1-4</strain>
    </source>
</reference>
<evidence type="ECO:0000259" key="1">
    <source>
        <dbReference type="Pfam" id="PF14294"/>
    </source>
</evidence>
<sequence>MTIAQLSGRNSLRDIVDNMTVQRYRLYHLGTVKLSRSTLSRINEDKPYSLYESLLGQLLSRCQGVVPKHTLCFKNALYSLDATKIDLCLSVFPWAEFPINERYHQTTCGFKS</sequence>
<dbReference type="Pfam" id="PF14294">
    <property type="entry name" value="DUF4372"/>
    <property type="match status" value="1"/>
</dbReference>
<evidence type="ECO:0000313" key="3">
    <source>
        <dbReference type="Proteomes" id="UP000242502"/>
    </source>
</evidence>
<dbReference type="AlphaFoldDB" id="A0A1D2QQT2"/>
<proteinExistence type="predicted"/>
<dbReference type="InterPro" id="IPR025399">
    <property type="entry name" value="DUF4372"/>
</dbReference>
<comment type="caution">
    <text evidence="2">The sequence shown here is derived from an EMBL/GenBank/DDBJ whole genome shotgun (WGS) entry which is preliminary data.</text>
</comment>